<proteinExistence type="predicted"/>
<dbReference type="Proteomes" id="UP000054423">
    <property type="component" value="Unassembled WGS sequence"/>
</dbReference>
<name>W2K0J0_PHYNI</name>
<evidence type="ECO:0000313" key="1">
    <source>
        <dbReference type="EMBL" id="ETL78643.1"/>
    </source>
</evidence>
<dbReference type="AlphaFoldDB" id="W2K0J0"/>
<gene>
    <name evidence="1" type="ORF">L917_20578</name>
</gene>
<protein>
    <submittedName>
        <fullName evidence="1">Uncharacterized protein</fullName>
    </submittedName>
</protein>
<reference evidence="1" key="1">
    <citation type="submission" date="2013-11" db="EMBL/GenBank/DDBJ databases">
        <title>The Genome Sequence of Phytophthora parasitica CHvinca01.</title>
        <authorList>
            <consortium name="The Broad Institute Genomics Platform"/>
            <person name="Russ C."/>
            <person name="Tyler B."/>
            <person name="Panabieres F."/>
            <person name="Shan W."/>
            <person name="Tripathy S."/>
            <person name="Grunwald N."/>
            <person name="Machado M."/>
            <person name="Johnson C.S."/>
            <person name="Arredondo F."/>
            <person name="Hong C."/>
            <person name="Coffey M."/>
            <person name="Young S.K."/>
            <person name="Zeng Q."/>
            <person name="Gargeya S."/>
            <person name="Fitzgerald M."/>
            <person name="Abouelleil A."/>
            <person name="Alvarado L."/>
            <person name="Chapman S.B."/>
            <person name="Gainer-Dewar J."/>
            <person name="Goldberg J."/>
            <person name="Griggs A."/>
            <person name="Gujja S."/>
            <person name="Hansen M."/>
            <person name="Howarth C."/>
            <person name="Imamovic A."/>
            <person name="Ireland A."/>
            <person name="Larimer J."/>
            <person name="McCowan C."/>
            <person name="Murphy C."/>
            <person name="Pearson M."/>
            <person name="Poon T.W."/>
            <person name="Priest M."/>
            <person name="Roberts A."/>
            <person name="Saif S."/>
            <person name="Shea T."/>
            <person name="Sykes S."/>
            <person name="Wortman J."/>
            <person name="Nusbaum C."/>
            <person name="Birren B."/>
        </authorList>
    </citation>
    <scope>NUCLEOTIDE SEQUENCE [LARGE SCALE GENOMIC DNA]</scope>
    <source>
        <strain evidence="1">CHvinca01</strain>
    </source>
</reference>
<dbReference type="EMBL" id="KI683227">
    <property type="protein sequence ID" value="ETL78643.1"/>
    <property type="molecule type" value="Genomic_DNA"/>
</dbReference>
<organism evidence="1">
    <name type="scientific">Phytophthora nicotianae</name>
    <name type="common">Potato buckeye rot agent</name>
    <name type="synonym">Phytophthora parasitica</name>
    <dbReference type="NCBI Taxonomy" id="4792"/>
    <lineage>
        <taxon>Eukaryota</taxon>
        <taxon>Sar</taxon>
        <taxon>Stramenopiles</taxon>
        <taxon>Oomycota</taxon>
        <taxon>Peronosporomycetes</taxon>
        <taxon>Peronosporales</taxon>
        <taxon>Peronosporaceae</taxon>
        <taxon>Phytophthora</taxon>
    </lineage>
</organism>
<sequence length="43" mass="5131">MRNYKNMTPVMIETIMFLKTNRLFWNSKLDASAIREAHTDERG</sequence>
<accession>W2K0J0</accession>